<feature type="domain" description="HTH lacI-type" evidence="4">
    <location>
        <begin position="4"/>
        <end position="58"/>
    </location>
</feature>
<dbReference type="Pfam" id="PF13377">
    <property type="entry name" value="Peripla_BP_3"/>
    <property type="match status" value="1"/>
</dbReference>
<proteinExistence type="predicted"/>
<evidence type="ECO:0000256" key="2">
    <source>
        <dbReference type="ARBA" id="ARBA00023125"/>
    </source>
</evidence>
<accession>A0A4Q5J6C5</accession>
<dbReference type="PROSITE" id="PS00356">
    <property type="entry name" value="HTH_LACI_1"/>
    <property type="match status" value="1"/>
</dbReference>
<organism evidence="5 6">
    <name type="scientific">Nocardioides iriomotensis</name>
    <dbReference type="NCBI Taxonomy" id="715784"/>
    <lineage>
        <taxon>Bacteria</taxon>
        <taxon>Bacillati</taxon>
        <taxon>Actinomycetota</taxon>
        <taxon>Actinomycetes</taxon>
        <taxon>Propionibacteriales</taxon>
        <taxon>Nocardioidaceae</taxon>
        <taxon>Nocardioides</taxon>
    </lineage>
</organism>
<evidence type="ECO:0000256" key="1">
    <source>
        <dbReference type="ARBA" id="ARBA00023015"/>
    </source>
</evidence>
<dbReference type="Gene3D" id="3.40.50.2300">
    <property type="match status" value="2"/>
</dbReference>
<dbReference type="InterPro" id="IPR028082">
    <property type="entry name" value="Peripla_BP_I"/>
</dbReference>
<dbReference type="Gene3D" id="1.10.260.40">
    <property type="entry name" value="lambda repressor-like DNA-binding domains"/>
    <property type="match status" value="1"/>
</dbReference>
<evidence type="ECO:0000313" key="5">
    <source>
        <dbReference type="EMBL" id="RYU14207.1"/>
    </source>
</evidence>
<evidence type="ECO:0000256" key="3">
    <source>
        <dbReference type="ARBA" id="ARBA00023163"/>
    </source>
</evidence>
<keyword evidence="2" id="KW-0238">DNA-binding</keyword>
<dbReference type="EMBL" id="SDPU01000012">
    <property type="protein sequence ID" value="RYU14207.1"/>
    <property type="molecule type" value="Genomic_DNA"/>
</dbReference>
<dbReference type="PANTHER" id="PTHR30146:SF153">
    <property type="entry name" value="LACTOSE OPERON REPRESSOR"/>
    <property type="match status" value="1"/>
</dbReference>
<name>A0A4Q5J6C5_9ACTN</name>
<dbReference type="OrthoDB" id="2854648at2"/>
<evidence type="ECO:0000259" key="4">
    <source>
        <dbReference type="PROSITE" id="PS50932"/>
    </source>
</evidence>
<gene>
    <name evidence="5" type="ORF">ETU37_04705</name>
</gene>
<keyword evidence="1" id="KW-0805">Transcription regulation</keyword>
<dbReference type="CDD" id="cd06267">
    <property type="entry name" value="PBP1_LacI_sugar_binding-like"/>
    <property type="match status" value="1"/>
</dbReference>
<dbReference type="InterPro" id="IPR046335">
    <property type="entry name" value="LacI/GalR-like_sensor"/>
</dbReference>
<dbReference type="PANTHER" id="PTHR30146">
    <property type="entry name" value="LACI-RELATED TRANSCRIPTIONAL REPRESSOR"/>
    <property type="match status" value="1"/>
</dbReference>
<dbReference type="SUPFAM" id="SSF53822">
    <property type="entry name" value="Periplasmic binding protein-like I"/>
    <property type="match status" value="1"/>
</dbReference>
<dbReference type="GO" id="GO:0000976">
    <property type="term" value="F:transcription cis-regulatory region binding"/>
    <property type="evidence" value="ECO:0007669"/>
    <property type="project" value="TreeGrafter"/>
</dbReference>
<dbReference type="AlphaFoldDB" id="A0A4Q5J6C5"/>
<reference evidence="5 6" key="1">
    <citation type="submission" date="2019-01" db="EMBL/GenBank/DDBJ databases">
        <title>Nocardioides guangzhouensis sp. nov., an actinobacterium isolated from soil.</title>
        <authorList>
            <person name="Fu Y."/>
            <person name="Cai Y."/>
            <person name="Lin Z."/>
            <person name="Chen P."/>
        </authorList>
    </citation>
    <scope>NUCLEOTIDE SEQUENCE [LARGE SCALE GENOMIC DNA]</scope>
    <source>
        <strain evidence="5 6">NBRC 105384</strain>
    </source>
</reference>
<dbReference type="InterPro" id="IPR000843">
    <property type="entry name" value="HTH_LacI"/>
</dbReference>
<dbReference type="SMART" id="SM00354">
    <property type="entry name" value="HTH_LACI"/>
    <property type="match status" value="1"/>
</dbReference>
<dbReference type="SUPFAM" id="SSF47413">
    <property type="entry name" value="lambda repressor-like DNA-binding domains"/>
    <property type="match status" value="1"/>
</dbReference>
<keyword evidence="6" id="KW-1185">Reference proteome</keyword>
<sequence length="339" mass="35553">MTAVRLSDVAARAGVSVKTVSNVVNGYEHVRPETRARVQAALDELGYRPNLSARSLRQGRSGLVALAVPALDVPYFAELASSVVAAATELGWTVLVDQTDGDAGRERDVAAGLSGHLIDGLILSPVALGAADLRRSERDVPLVLIGERISDGAIDHVAVDNVAASRTATEHVLSLGRTRVAALGFQAADHAHSGVAALRRQGYVAALGAAGLAADPTWTPEISSYTRAEGAAATEALLAGAERPDAIFAFNDELALGALHVLARHGLRVPDDVAVVGFDDIEDGRYANPPLSTVSPDKAALAREAVQLLQRRIAEPSTPTRDVQVPFELLARDSTIGRR</sequence>
<dbReference type="Proteomes" id="UP000291189">
    <property type="component" value="Unassembled WGS sequence"/>
</dbReference>
<evidence type="ECO:0000313" key="6">
    <source>
        <dbReference type="Proteomes" id="UP000291189"/>
    </source>
</evidence>
<dbReference type="InterPro" id="IPR010982">
    <property type="entry name" value="Lambda_DNA-bd_dom_sf"/>
</dbReference>
<comment type="caution">
    <text evidence="5">The sequence shown here is derived from an EMBL/GenBank/DDBJ whole genome shotgun (WGS) entry which is preliminary data.</text>
</comment>
<keyword evidence="3" id="KW-0804">Transcription</keyword>
<dbReference type="Pfam" id="PF00356">
    <property type="entry name" value="LacI"/>
    <property type="match status" value="1"/>
</dbReference>
<dbReference type="RefSeq" id="WP_129985811.1">
    <property type="nucleotide sequence ID" value="NZ_SDPU01000012.1"/>
</dbReference>
<protein>
    <submittedName>
        <fullName evidence="5">LacI family transcriptional regulator</fullName>
    </submittedName>
</protein>
<dbReference type="CDD" id="cd01392">
    <property type="entry name" value="HTH_LacI"/>
    <property type="match status" value="1"/>
</dbReference>
<dbReference type="GO" id="GO:0003700">
    <property type="term" value="F:DNA-binding transcription factor activity"/>
    <property type="evidence" value="ECO:0007669"/>
    <property type="project" value="TreeGrafter"/>
</dbReference>
<dbReference type="PROSITE" id="PS50932">
    <property type="entry name" value="HTH_LACI_2"/>
    <property type="match status" value="1"/>
</dbReference>